<dbReference type="EMBL" id="FOZK01000001">
    <property type="protein sequence ID" value="SFR93810.1"/>
    <property type="molecule type" value="Genomic_DNA"/>
</dbReference>
<evidence type="ECO:0000259" key="2">
    <source>
        <dbReference type="Pfam" id="PF01910"/>
    </source>
</evidence>
<dbReference type="RefSeq" id="WP_089815128.1">
    <property type="nucleotide sequence ID" value="NZ_FOZK01000001.1"/>
</dbReference>
<dbReference type="AlphaFoldDB" id="A0A1I6KSB5"/>
<dbReference type="InterPro" id="IPR029756">
    <property type="entry name" value="MTH1187/YkoF-like"/>
</dbReference>
<comment type="similarity">
    <text evidence="1">Belongs to the UPF0045 family.</text>
</comment>
<proteinExistence type="inferred from homology"/>
<evidence type="ECO:0000256" key="1">
    <source>
        <dbReference type="ARBA" id="ARBA00010272"/>
    </source>
</evidence>
<dbReference type="PANTHER" id="PTHR33777">
    <property type="entry name" value="UPF0045 PROTEIN ECM15"/>
    <property type="match status" value="1"/>
</dbReference>
<keyword evidence="4" id="KW-1185">Reference proteome</keyword>
<accession>A0A1I6KSB5</accession>
<dbReference type="SUPFAM" id="SSF89957">
    <property type="entry name" value="MTH1187/YkoF-like"/>
    <property type="match status" value="1"/>
</dbReference>
<dbReference type="PANTHER" id="PTHR33777:SF1">
    <property type="entry name" value="UPF0045 PROTEIN ECM15"/>
    <property type="match status" value="1"/>
</dbReference>
<dbReference type="InterPro" id="IPR002767">
    <property type="entry name" value="Thiamine_BP"/>
</dbReference>
<organism evidence="3 4">
    <name type="scientific">Halomicrobium zhouii</name>
    <dbReference type="NCBI Taxonomy" id="767519"/>
    <lineage>
        <taxon>Archaea</taxon>
        <taxon>Methanobacteriati</taxon>
        <taxon>Methanobacteriota</taxon>
        <taxon>Stenosarchaea group</taxon>
        <taxon>Halobacteria</taxon>
        <taxon>Halobacteriales</taxon>
        <taxon>Haloarculaceae</taxon>
        <taxon>Halomicrobium</taxon>
    </lineage>
</organism>
<name>A0A1I6KSB5_9EURY</name>
<evidence type="ECO:0000313" key="3">
    <source>
        <dbReference type="EMBL" id="SFR93810.1"/>
    </source>
</evidence>
<gene>
    <name evidence="3" type="ORF">SAMN05216559_1379</name>
</gene>
<dbReference type="Pfam" id="PF01910">
    <property type="entry name" value="Thiamine_BP"/>
    <property type="match status" value="1"/>
</dbReference>
<evidence type="ECO:0000313" key="4">
    <source>
        <dbReference type="Proteomes" id="UP000199062"/>
    </source>
</evidence>
<reference evidence="3 4" key="1">
    <citation type="submission" date="2016-10" db="EMBL/GenBank/DDBJ databases">
        <authorList>
            <person name="de Groot N.N."/>
        </authorList>
    </citation>
    <scope>NUCLEOTIDE SEQUENCE [LARGE SCALE GENOMIC DNA]</scope>
    <source>
        <strain evidence="3 4">CGMCC 1.10457</strain>
    </source>
</reference>
<protein>
    <submittedName>
        <fullName evidence="3">Uncharacterized protein, MTH1187 family</fullName>
    </submittedName>
</protein>
<dbReference type="OrthoDB" id="10763at2157"/>
<dbReference type="STRING" id="767519.SAMN05216559_1379"/>
<dbReference type="GO" id="GO:0005829">
    <property type="term" value="C:cytosol"/>
    <property type="evidence" value="ECO:0007669"/>
    <property type="project" value="TreeGrafter"/>
</dbReference>
<dbReference type="InterPro" id="IPR051614">
    <property type="entry name" value="UPF0045_domain"/>
</dbReference>
<dbReference type="Gene3D" id="3.30.70.930">
    <property type="match status" value="1"/>
</dbReference>
<dbReference type="Proteomes" id="UP000199062">
    <property type="component" value="Unassembled WGS sequence"/>
</dbReference>
<sequence>MTCIGFLSVAPVVEGSMAEYVADAVDALEDFDVSYETTPMGTIVEAEDSRDLFDAAHAAHEAVDADRVETFLKIDDKRTVDQSAAEKVDAVEDVLGREARSGRADPGE</sequence>
<feature type="domain" description="Thiamine-binding protein" evidence="2">
    <location>
        <begin position="7"/>
        <end position="92"/>
    </location>
</feature>
<dbReference type="NCBIfam" id="TIGR00106">
    <property type="entry name" value="MTH1187 family thiamine-binding protein"/>
    <property type="match status" value="1"/>
</dbReference>